<evidence type="ECO:0000256" key="1">
    <source>
        <dbReference type="SAM" id="Phobius"/>
    </source>
</evidence>
<name>A0A1M7YY73_9VIBR</name>
<protein>
    <recommendedName>
        <fullName evidence="4">Type II secretion system protein GspC N-terminal domain-containing protein</fullName>
    </recommendedName>
</protein>
<evidence type="ECO:0000313" key="2">
    <source>
        <dbReference type="EMBL" id="SHO57578.1"/>
    </source>
</evidence>
<keyword evidence="1" id="KW-1133">Transmembrane helix</keyword>
<sequence>MNQRPLIPHPKLMISFAGVLLLHLVFTYLSLSYVDGNDKVIQLSPVRESGTPPAIAPSGNIFSLDRVIAISSDEQETKEKKEESDDYQLGSIVREGNQMKAVFISNDKRVILGVGENLPHTGKVTQIKDNLVTTQSDNGDIRHWQLFPTFNPVKQSGTTGTKD</sequence>
<dbReference type="AlphaFoldDB" id="A0A1M7YY73"/>
<evidence type="ECO:0000313" key="3">
    <source>
        <dbReference type="Proteomes" id="UP000184600"/>
    </source>
</evidence>
<proteinExistence type="predicted"/>
<dbReference type="RefSeq" id="WP_073584652.1">
    <property type="nucleotide sequence ID" value="NZ_AP024897.1"/>
</dbReference>
<dbReference type="OrthoDB" id="9844297at2"/>
<feature type="transmembrane region" description="Helical" evidence="1">
    <location>
        <begin position="12"/>
        <end position="34"/>
    </location>
</feature>
<dbReference type="Proteomes" id="UP000184600">
    <property type="component" value="Unassembled WGS sequence"/>
</dbReference>
<accession>A0A1M7YY73</accession>
<dbReference type="EMBL" id="FRFG01000043">
    <property type="protein sequence ID" value="SHO57578.1"/>
    <property type="molecule type" value="Genomic_DNA"/>
</dbReference>
<keyword evidence="3" id="KW-1185">Reference proteome</keyword>
<keyword evidence="1" id="KW-0812">Transmembrane</keyword>
<keyword evidence="1" id="KW-0472">Membrane</keyword>
<dbReference type="STRING" id="1117707.VQ7734_03348"/>
<evidence type="ECO:0008006" key="4">
    <source>
        <dbReference type="Google" id="ProtNLM"/>
    </source>
</evidence>
<reference evidence="3" key="1">
    <citation type="submission" date="2016-12" db="EMBL/GenBank/DDBJ databases">
        <authorList>
            <person name="Rodrigo-Torres L."/>
            <person name="Arahal R.D."/>
            <person name="Lucena T."/>
        </authorList>
    </citation>
    <scope>NUCLEOTIDE SEQUENCE [LARGE SCALE GENOMIC DNA]</scope>
</reference>
<gene>
    <name evidence="2" type="ORF">VQ7734_03348</name>
</gene>
<organism evidence="2 3">
    <name type="scientific">Vibrio quintilis</name>
    <dbReference type="NCBI Taxonomy" id="1117707"/>
    <lineage>
        <taxon>Bacteria</taxon>
        <taxon>Pseudomonadati</taxon>
        <taxon>Pseudomonadota</taxon>
        <taxon>Gammaproteobacteria</taxon>
        <taxon>Vibrionales</taxon>
        <taxon>Vibrionaceae</taxon>
        <taxon>Vibrio</taxon>
    </lineage>
</organism>